<sequence>MSLQYALIGVEGNHDQALVGKILEKILGLQKFDGLNSNLDSFWRKFIPTYPPKTGRLYARLDMPSIFFNDSLSIAIYAGQGESLSQNLKVRLSDISLDSLLAFGIIADADKKFPEDVAKTYAQEFQVVFPHFPETPGIVSVNSVRTGVFILPDNVQQGVLETLLLECGKVAYPEYLERAISYINQFSETEQKSLKWKPFDREKALIATVVSVLKPGKTNQVSLADNHWISETTYQNVQAVQKIVDFLKNLLDLTA</sequence>
<organism evidence="1 2">
    <name type="scientific">Spirulina subsalsa FACHB-351</name>
    <dbReference type="NCBI Taxonomy" id="234711"/>
    <lineage>
        <taxon>Bacteria</taxon>
        <taxon>Bacillati</taxon>
        <taxon>Cyanobacteriota</taxon>
        <taxon>Cyanophyceae</taxon>
        <taxon>Spirulinales</taxon>
        <taxon>Spirulinaceae</taxon>
        <taxon>Spirulina</taxon>
    </lineage>
</organism>
<proteinExistence type="predicted"/>
<gene>
    <name evidence="1" type="ORF">K4A83_18210</name>
</gene>
<dbReference type="Pfam" id="PF11536">
    <property type="entry name" value="DUF3226"/>
    <property type="match status" value="1"/>
</dbReference>
<dbReference type="Proteomes" id="UP001526426">
    <property type="component" value="Unassembled WGS sequence"/>
</dbReference>
<accession>A0ABT3L9L6</accession>
<evidence type="ECO:0000313" key="2">
    <source>
        <dbReference type="Proteomes" id="UP001526426"/>
    </source>
</evidence>
<reference evidence="1 2" key="1">
    <citation type="submission" date="2021-08" db="EMBL/GenBank/DDBJ databases">
        <title>Draft genome sequence of Spirulina subsalsa with high tolerance to salinity and hype-accumulation of phycocyanin.</title>
        <authorList>
            <person name="Pei H."/>
            <person name="Jiang L."/>
        </authorList>
    </citation>
    <scope>NUCLEOTIDE SEQUENCE [LARGE SCALE GENOMIC DNA]</scope>
    <source>
        <strain evidence="1 2">FACHB-351</strain>
    </source>
</reference>
<comment type="caution">
    <text evidence="1">The sequence shown here is derived from an EMBL/GenBank/DDBJ whole genome shotgun (WGS) entry which is preliminary data.</text>
</comment>
<keyword evidence="2" id="KW-1185">Reference proteome</keyword>
<dbReference type="RefSeq" id="WP_265266091.1">
    <property type="nucleotide sequence ID" value="NZ_JAIHOM010000115.1"/>
</dbReference>
<dbReference type="InterPro" id="IPR024508">
    <property type="entry name" value="DUF3226"/>
</dbReference>
<name>A0ABT3L9L6_9CYAN</name>
<dbReference type="EMBL" id="JAIHOM010000115">
    <property type="protein sequence ID" value="MCW6038190.1"/>
    <property type="molecule type" value="Genomic_DNA"/>
</dbReference>
<evidence type="ECO:0000313" key="1">
    <source>
        <dbReference type="EMBL" id="MCW6038190.1"/>
    </source>
</evidence>
<evidence type="ECO:0008006" key="3">
    <source>
        <dbReference type="Google" id="ProtNLM"/>
    </source>
</evidence>
<protein>
    <recommendedName>
        <fullName evidence="3">DUF3226 domain-containing protein</fullName>
    </recommendedName>
</protein>